<dbReference type="SMART" id="SM00641">
    <property type="entry name" value="Glyco_25"/>
    <property type="match status" value="1"/>
</dbReference>
<dbReference type="PANTHER" id="PTHR34135">
    <property type="entry name" value="LYSOZYME"/>
    <property type="match status" value="1"/>
</dbReference>
<accession>A0ABT4SFP5</accession>
<dbReference type="RefSeq" id="WP_270156714.1">
    <property type="nucleotide sequence ID" value="NZ_JAPNNL010000084.1"/>
</dbReference>
<feature type="signal peptide" evidence="4">
    <location>
        <begin position="1"/>
        <end position="28"/>
    </location>
</feature>
<keyword evidence="2 5" id="KW-0378">Hydrolase</keyword>
<keyword evidence="6" id="KW-1185">Reference proteome</keyword>
<dbReference type="Gene3D" id="3.20.20.80">
    <property type="entry name" value="Glycosidases"/>
    <property type="match status" value="1"/>
</dbReference>
<protein>
    <submittedName>
        <fullName evidence="5">Glycoside hydrolase family 25 protein</fullName>
    </submittedName>
</protein>
<dbReference type="PANTHER" id="PTHR34135:SF2">
    <property type="entry name" value="LYSOZYME"/>
    <property type="match status" value="1"/>
</dbReference>
<dbReference type="CDD" id="cd00599">
    <property type="entry name" value="GH25_muramidase"/>
    <property type="match status" value="1"/>
</dbReference>
<dbReference type="SUPFAM" id="SSF51445">
    <property type="entry name" value="(Trans)glycosidases"/>
    <property type="match status" value="1"/>
</dbReference>
<dbReference type="EMBL" id="JAPNNL010000084">
    <property type="protein sequence ID" value="MDA0635853.1"/>
    <property type="molecule type" value="Genomic_DNA"/>
</dbReference>
<keyword evidence="4" id="KW-0732">Signal</keyword>
<dbReference type="InterPro" id="IPR017853">
    <property type="entry name" value="GH"/>
</dbReference>
<dbReference type="Proteomes" id="UP001144036">
    <property type="component" value="Unassembled WGS sequence"/>
</dbReference>
<dbReference type="InterPro" id="IPR002053">
    <property type="entry name" value="Glyco_hydro_25"/>
</dbReference>
<proteinExistence type="inferred from homology"/>
<gene>
    <name evidence="5" type="ORF">OUY22_20730</name>
</gene>
<comment type="caution">
    <text evidence="5">The sequence shown here is derived from an EMBL/GenBank/DDBJ whole genome shotgun (WGS) entry which is preliminary data.</text>
</comment>
<evidence type="ECO:0000313" key="6">
    <source>
        <dbReference type="Proteomes" id="UP001144036"/>
    </source>
</evidence>
<sequence length="226" mass="24584">MTKSRNLRKFGAAAALAVATTVAAPAFAAPAQAAELPYGQDVSNYQPTHDWAASGADFGIVKATEGLDFKDKTFARHWKELDKHDVVRGAYHFGHPANDPVAEADFFLSVVGGQPAKKGDLLALDLETSDGKPVAHVNRWAKTFMERVKDRTGVTPLFYSGYAFADQYGKGLSEYPLWVAHYGKAKGTVGTPADWKTWTIHQYSDSPVDQNVSSLSVDQLRALGRP</sequence>
<evidence type="ECO:0000256" key="4">
    <source>
        <dbReference type="SAM" id="SignalP"/>
    </source>
</evidence>
<dbReference type="InterPro" id="IPR018077">
    <property type="entry name" value="Glyco_hydro_fam25_subgr"/>
</dbReference>
<dbReference type="GO" id="GO:0016787">
    <property type="term" value="F:hydrolase activity"/>
    <property type="evidence" value="ECO:0007669"/>
    <property type="project" value="UniProtKB-KW"/>
</dbReference>
<dbReference type="PROSITE" id="PS51318">
    <property type="entry name" value="TAT"/>
    <property type="match status" value="1"/>
</dbReference>
<feature type="chain" id="PRO_5046154434" evidence="4">
    <location>
        <begin position="29"/>
        <end position="226"/>
    </location>
</feature>
<reference evidence="5" key="1">
    <citation type="submission" date="2022-11" db="EMBL/GenBank/DDBJ databases">
        <title>Nonomuraea corallina sp. nov., a new species of the genus Nonomuraea isolated from sea side sediment in Thai sea.</title>
        <authorList>
            <person name="Ngamcharungchit C."/>
            <person name="Matsumoto A."/>
            <person name="Suriyachadkun C."/>
            <person name="Panbangred W."/>
            <person name="Inahashi Y."/>
            <person name="Intra B."/>
        </authorList>
    </citation>
    <scope>NUCLEOTIDE SEQUENCE</scope>
    <source>
        <strain evidence="5">MCN248</strain>
    </source>
</reference>
<evidence type="ECO:0000313" key="5">
    <source>
        <dbReference type="EMBL" id="MDA0635853.1"/>
    </source>
</evidence>
<keyword evidence="3" id="KW-0326">Glycosidase</keyword>
<evidence type="ECO:0000256" key="1">
    <source>
        <dbReference type="ARBA" id="ARBA00010646"/>
    </source>
</evidence>
<dbReference type="Pfam" id="PF01183">
    <property type="entry name" value="Glyco_hydro_25"/>
    <property type="match status" value="1"/>
</dbReference>
<dbReference type="InterPro" id="IPR006311">
    <property type="entry name" value="TAT_signal"/>
</dbReference>
<evidence type="ECO:0000256" key="3">
    <source>
        <dbReference type="ARBA" id="ARBA00023295"/>
    </source>
</evidence>
<dbReference type="PROSITE" id="PS51904">
    <property type="entry name" value="GLYCOSYL_HYDROL_F25_2"/>
    <property type="match status" value="1"/>
</dbReference>
<comment type="similarity">
    <text evidence="1">Belongs to the glycosyl hydrolase 25 family.</text>
</comment>
<name>A0ABT4SFP5_9ACTN</name>
<organism evidence="5 6">
    <name type="scientific">Nonomuraea corallina</name>
    <dbReference type="NCBI Taxonomy" id="2989783"/>
    <lineage>
        <taxon>Bacteria</taxon>
        <taxon>Bacillati</taxon>
        <taxon>Actinomycetota</taxon>
        <taxon>Actinomycetes</taxon>
        <taxon>Streptosporangiales</taxon>
        <taxon>Streptosporangiaceae</taxon>
        <taxon>Nonomuraea</taxon>
    </lineage>
</organism>
<evidence type="ECO:0000256" key="2">
    <source>
        <dbReference type="ARBA" id="ARBA00022801"/>
    </source>
</evidence>